<proteinExistence type="predicted"/>
<dbReference type="OrthoDB" id="9811306at2"/>
<dbReference type="RefSeq" id="WP_069121317.1">
    <property type="nucleotide sequence ID" value="NZ_MARB01000003.1"/>
</dbReference>
<dbReference type="PANTHER" id="PTHR24421:SF58">
    <property type="entry name" value="SIGNAL TRANSDUCTION HISTIDINE-PROTEIN KINASE_PHOSPHATASE UHPB"/>
    <property type="match status" value="1"/>
</dbReference>
<dbReference type="PROSITE" id="PS50109">
    <property type="entry name" value="HIS_KIN"/>
    <property type="match status" value="1"/>
</dbReference>
<dbReference type="CDD" id="cd16917">
    <property type="entry name" value="HATPase_UhpB-NarQ-NarX-like"/>
    <property type="match status" value="1"/>
</dbReference>
<keyword evidence="6 11" id="KW-0418">Kinase</keyword>
<protein>
    <recommendedName>
        <fullName evidence="3">histidine kinase</fullName>
        <ecNumber evidence="3">2.7.13.3</ecNumber>
    </recommendedName>
</protein>
<dbReference type="Pfam" id="PF00672">
    <property type="entry name" value="HAMP"/>
    <property type="match status" value="1"/>
</dbReference>
<keyword evidence="7" id="KW-0902">Two-component regulatory system</keyword>
<dbReference type="InterPro" id="IPR036890">
    <property type="entry name" value="HATPase_C_sf"/>
</dbReference>
<accession>A0A7Z0VPH4</accession>
<dbReference type="EC" id="2.7.13.3" evidence="3"/>
<feature type="domain" description="Histidine kinase" evidence="9">
    <location>
        <begin position="254"/>
        <end position="443"/>
    </location>
</feature>
<dbReference type="Pfam" id="PF02518">
    <property type="entry name" value="HATPase_c"/>
    <property type="match status" value="1"/>
</dbReference>
<dbReference type="AlphaFoldDB" id="A0A7Z0VPH4"/>
<evidence type="ECO:0000256" key="3">
    <source>
        <dbReference type="ARBA" id="ARBA00012438"/>
    </source>
</evidence>
<dbReference type="Pfam" id="PF07730">
    <property type="entry name" value="HisKA_3"/>
    <property type="match status" value="1"/>
</dbReference>
<dbReference type="Gene3D" id="1.20.5.1930">
    <property type="match status" value="1"/>
</dbReference>
<dbReference type="GO" id="GO:0046983">
    <property type="term" value="F:protein dimerization activity"/>
    <property type="evidence" value="ECO:0007669"/>
    <property type="project" value="InterPro"/>
</dbReference>
<evidence type="ECO:0000259" key="9">
    <source>
        <dbReference type="PROSITE" id="PS50109"/>
    </source>
</evidence>
<comment type="catalytic activity">
    <reaction evidence="1">
        <text>ATP + protein L-histidine = ADP + protein N-phospho-L-histidine.</text>
        <dbReference type="EC" id="2.7.13.3"/>
    </reaction>
</comment>
<dbReference type="EMBL" id="MARB01000003">
    <property type="protein sequence ID" value="ODJ89090.1"/>
    <property type="molecule type" value="Genomic_DNA"/>
</dbReference>
<keyword evidence="8" id="KW-1133">Transmembrane helix</keyword>
<feature type="domain" description="HAMP" evidence="10">
    <location>
        <begin position="179"/>
        <end position="231"/>
    </location>
</feature>
<evidence type="ECO:0000256" key="1">
    <source>
        <dbReference type="ARBA" id="ARBA00000085"/>
    </source>
</evidence>
<keyword evidence="8" id="KW-0472">Membrane</keyword>
<reference evidence="11 12" key="1">
    <citation type="submission" date="2016-06" db="EMBL/GenBank/DDBJ databases">
        <title>Genome sequence of endosymbiont of Candidatus Endolucinida thiodiazotropha.</title>
        <authorList>
            <person name="Poehlein A."/>
            <person name="Koenig S."/>
            <person name="Heiden S.E."/>
            <person name="Thuermer A."/>
            <person name="Voget S."/>
            <person name="Daniel R."/>
            <person name="Markert S."/>
            <person name="Gros O."/>
            <person name="Schweder T."/>
        </authorList>
    </citation>
    <scope>NUCLEOTIDE SEQUENCE [LARGE SCALE GENOMIC DNA]</scope>
    <source>
        <strain evidence="11 12">COS</strain>
    </source>
</reference>
<dbReference type="InterPro" id="IPR005467">
    <property type="entry name" value="His_kinase_dom"/>
</dbReference>
<dbReference type="GO" id="GO:0000155">
    <property type="term" value="F:phosphorelay sensor kinase activity"/>
    <property type="evidence" value="ECO:0007669"/>
    <property type="project" value="InterPro"/>
</dbReference>
<comment type="caution">
    <text evidence="11">The sequence shown here is derived from an EMBL/GenBank/DDBJ whole genome shotgun (WGS) entry which is preliminary data.</text>
</comment>
<name>A0A7Z0VPH4_9GAMM</name>
<evidence type="ECO:0000256" key="2">
    <source>
        <dbReference type="ARBA" id="ARBA00004370"/>
    </source>
</evidence>
<keyword evidence="8" id="KW-0812">Transmembrane</keyword>
<dbReference type="GO" id="GO:0016020">
    <property type="term" value="C:membrane"/>
    <property type="evidence" value="ECO:0007669"/>
    <property type="project" value="UniProtKB-SubCell"/>
</dbReference>
<dbReference type="PANTHER" id="PTHR24421">
    <property type="entry name" value="NITRATE/NITRITE SENSOR PROTEIN NARX-RELATED"/>
    <property type="match status" value="1"/>
</dbReference>
<dbReference type="Proteomes" id="UP000094769">
    <property type="component" value="Unassembled WGS sequence"/>
</dbReference>
<evidence type="ECO:0000256" key="4">
    <source>
        <dbReference type="ARBA" id="ARBA00022553"/>
    </source>
</evidence>
<evidence type="ECO:0000256" key="5">
    <source>
        <dbReference type="ARBA" id="ARBA00022679"/>
    </source>
</evidence>
<dbReference type="CDD" id="cd06225">
    <property type="entry name" value="HAMP"/>
    <property type="match status" value="1"/>
</dbReference>
<dbReference type="PROSITE" id="PS50885">
    <property type="entry name" value="HAMP"/>
    <property type="match status" value="1"/>
</dbReference>
<dbReference type="InterPro" id="IPR003594">
    <property type="entry name" value="HATPase_dom"/>
</dbReference>
<evidence type="ECO:0000256" key="8">
    <source>
        <dbReference type="SAM" id="Phobius"/>
    </source>
</evidence>
<feature type="transmembrane region" description="Helical" evidence="8">
    <location>
        <begin position="158"/>
        <end position="178"/>
    </location>
</feature>
<dbReference type="SMART" id="SM00304">
    <property type="entry name" value="HAMP"/>
    <property type="match status" value="1"/>
</dbReference>
<evidence type="ECO:0000313" key="11">
    <source>
        <dbReference type="EMBL" id="ODJ89090.1"/>
    </source>
</evidence>
<dbReference type="Gene3D" id="6.10.340.10">
    <property type="match status" value="1"/>
</dbReference>
<evidence type="ECO:0000259" key="10">
    <source>
        <dbReference type="PROSITE" id="PS50885"/>
    </source>
</evidence>
<dbReference type="InterPro" id="IPR003660">
    <property type="entry name" value="HAMP_dom"/>
</dbReference>
<sequence>MNLRFRLNLIVTLVLLIILVISAIQAVNNARENVRAELASAMVFAAHMLAAELRHVYQTEEPRQQQPAPFKLDRLVNVRHLQIAFYDLQNNLIESNNITPPENSDATPDWFKQLMQTALRDITKKRLPVYVNTTKQGELVISPEPNSEIAEAWEETKMLLTMISLVFLAVNIMVYIVVSHALRPISHITKALSDIESGQLGTRLPIFKLPEMAAISHKFNTMASTLQSSIRDNHRLTQQIISLQEAERKSLAQELHDEIGQHLTAIHVDASVIQRSKDLSSSIKSAQAIDEVACQMIVILRSMLKRLRPGGLDDLSFIEALQELIKSWQERHSQTDLTYRIQGQFSALDENVQLTLYRILQECLTNISRHSKAAGIRIELEECTATYELEVADNGEGFDMSEQRQGFGLSGMQQRVNSVNGEIDIISRPGEGVIIRVSIPKQGEVM</sequence>
<gene>
    <name evidence="11" type="primary">liaS</name>
    <name evidence="11" type="ORF">CODIS_07030</name>
</gene>
<keyword evidence="12" id="KW-1185">Reference proteome</keyword>
<dbReference type="InterPro" id="IPR011712">
    <property type="entry name" value="Sig_transdc_His_kin_sub3_dim/P"/>
</dbReference>
<dbReference type="SMART" id="SM00387">
    <property type="entry name" value="HATPase_c"/>
    <property type="match status" value="1"/>
</dbReference>
<dbReference type="SUPFAM" id="SSF158472">
    <property type="entry name" value="HAMP domain-like"/>
    <property type="match status" value="1"/>
</dbReference>
<evidence type="ECO:0000313" key="12">
    <source>
        <dbReference type="Proteomes" id="UP000094769"/>
    </source>
</evidence>
<evidence type="ECO:0000256" key="6">
    <source>
        <dbReference type="ARBA" id="ARBA00022777"/>
    </source>
</evidence>
<evidence type="ECO:0000256" key="7">
    <source>
        <dbReference type="ARBA" id="ARBA00023012"/>
    </source>
</evidence>
<dbReference type="InterPro" id="IPR050482">
    <property type="entry name" value="Sensor_HK_TwoCompSys"/>
</dbReference>
<dbReference type="SUPFAM" id="SSF55874">
    <property type="entry name" value="ATPase domain of HSP90 chaperone/DNA topoisomerase II/histidine kinase"/>
    <property type="match status" value="1"/>
</dbReference>
<organism evidence="11 12">
    <name type="scientific">Candidatus Thiodiazotropha endolucinida</name>
    <dbReference type="NCBI Taxonomy" id="1655433"/>
    <lineage>
        <taxon>Bacteria</taxon>
        <taxon>Pseudomonadati</taxon>
        <taxon>Pseudomonadota</taxon>
        <taxon>Gammaproteobacteria</taxon>
        <taxon>Chromatiales</taxon>
        <taxon>Sedimenticolaceae</taxon>
        <taxon>Candidatus Thiodiazotropha</taxon>
    </lineage>
</organism>
<keyword evidence="4" id="KW-0597">Phosphoprotein</keyword>
<keyword evidence="5 11" id="KW-0808">Transferase</keyword>
<dbReference type="Gene3D" id="3.30.565.10">
    <property type="entry name" value="Histidine kinase-like ATPase, C-terminal domain"/>
    <property type="match status" value="1"/>
</dbReference>
<comment type="subcellular location">
    <subcellularLocation>
        <location evidence="2">Membrane</location>
    </subcellularLocation>
</comment>